<keyword evidence="5" id="KW-0732">Signal</keyword>
<evidence type="ECO:0000256" key="4">
    <source>
        <dbReference type="ARBA" id="ARBA00022525"/>
    </source>
</evidence>
<gene>
    <name evidence="9" type="primary">cxcl8b.S</name>
    <name evidence="9" type="synonym">cxc8b.1.S</name>
    <name evidence="9" type="synonym">cxcl8b.1.S</name>
    <name evidence="8" type="synonym">LOC108706149</name>
</gene>
<evidence type="ECO:0000256" key="3">
    <source>
        <dbReference type="ARBA" id="ARBA00022514"/>
    </source>
</evidence>
<keyword evidence="4" id="KW-0964">Secreted</keyword>
<organism evidence="7 8">
    <name type="scientific">Xenopus laevis</name>
    <name type="common">African clawed frog</name>
    <dbReference type="NCBI Taxonomy" id="8355"/>
    <lineage>
        <taxon>Eukaryota</taxon>
        <taxon>Metazoa</taxon>
        <taxon>Chordata</taxon>
        <taxon>Craniata</taxon>
        <taxon>Vertebrata</taxon>
        <taxon>Euteleostomi</taxon>
        <taxon>Amphibia</taxon>
        <taxon>Batrachia</taxon>
        <taxon>Anura</taxon>
        <taxon>Pipoidea</taxon>
        <taxon>Pipidae</taxon>
        <taxon>Xenopodinae</taxon>
        <taxon>Xenopus</taxon>
        <taxon>Xenopus</taxon>
    </lineage>
</organism>
<dbReference type="GO" id="GO:0005615">
    <property type="term" value="C:extracellular space"/>
    <property type="evidence" value="ECO:0007669"/>
    <property type="project" value="UniProtKB-KW"/>
</dbReference>
<dbReference type="Proteomes" id="UP000186698">
    <property type="component" value="Chromosome 1S"/>
</dbReference>
<feature type="domain" description="Chemokine interleukin-8-like" evidence="6">
    <location>
        <begin position="31"/>
        <end position="89"/>
    </location>
</feature>
<dbReference type="PANTHER" id="PTHR12015">
    <property type="entry name" value="SMALL INDUCIBLE CYTOKINE A"/>
    <property type="match status" value="1"/>
</dbReference>
<evidence type="ECO:0000256" key="5">
    <source>
        <dbReference type="SAM" id="SignalP"/>
    </source>
</evidence>
<dbReference type="GO" id="GO:0006952">
    <property type="term" value="P:defense response"/>
    <property type="evidence" value="ECO:0007669"/>
    <property type="project" value="InterPro"/>
</dbReference>
<feature type="signal peptide" evidence="5">
    <location>
        <begin position="1"/>
        <end position="22"/>
    </location>
</feature>
<evidence type="ECO:0000313" key="7">
    <source>
        <dbReference type="Proteomes" id="UP000186698"/>
    </source>
</evidence>
<dbReference type="InterPro" id="IPR033899">
    <property type="entry name" value="CXC_Chemokine_domain"/>
</dbReference>
<name>A0A1L8HMG0_XENLA</name>
<accession>A0A1L8HMG0</accession>
<dbReference type="STRING" id="8355.A0A1L8HMG0"/>
<evidence type="ECO:0000256" key="1">
    <source>
        <dbReference type="ARBA" id="ARBA00004613"/>
    </source>
</evidence>
<dbReference type="InterPro" id="IPR036048">
    <property type="entry name" value="Interleukin_8-like_sf"/>
</dbReference>
<protein>
    <submittedName>
        <fullName evidence="8">Interleukin-8</fullName>
    </submittedName>
</protein>
<dbReference type="RefSeq" id="XP_018098271.1">
    <property type="nucleotide sequence ID" value="XM_018242782.2"/>
</dbReference>
<dbReference type="GeneID" id="108706149"/>
<dbReference type="GO" id="GO:0006955">
    <property type="term" value="P:immune response"/>
    <property type="evidence" value="ECO:0007669"/>
    <property type="project" value="InterPro"/>
</dbReference>
<dbReference type="SMART" id="SM00199">
    <property type="entry name" value="SCY"/>
    <property type="match status" value="1"/>
</dbReference>
<dbReference type="PaxDb" id="8355-A0A1L8HMG0"/>
<dbReference type="PANTHER" id="PTHR12015:SF198">
    <property type="entry name" value="PLATELET BASIC PROTEIN"/>
    <property type="match status" value="1"/>
</dbReference>
<dbReference type="CTD" id="108706149"/>
<evidence type="ECO:0000259" key="6">
    <source>
        <dbReference type="SMART" id="SM00199"/>
    </source>
</evidence>
<dbReference type="AlphaFoldDB" id="A0A1L8HMG0"/>
<dbReference type="InterPro" id="IPR001811">
    <property type="entry name" value="Chemokine_IL8-like_dom"/>
</dbReference>
<comment type="subcellular location">
    <subcellularLocation>
        <location evidence="1">Secreted</location>
    </subcellularLocation>
</comment>
<dbReference type="OrthoDB" id="9948647at2759"/>
<dbReference type="KEGG" id="xla:108706149"/>
<dbReference type="SUPFAM" id="SSF54117">
    <property type="entry name" value="Interleukin 8-like chemokines"/>
    <property type="match status" value="1"/>
</dbReference>
<dbReference type="Bgee" id="108706149">
    <property type="expression patterns" value="Expressed in lung and 14 other cell types or tissues"/>
</dbReference>
<keyword evidence="7" id="KW-1185">Reference proteome</keyword>
<comment type="similarity">
    <text evidence="2">Belongs to the intercrine alpha (chemokine CxC) family.</text>
</comment>
<evidence type="ECO:0000313" key="8">
    <source>
        <dbReference type="RefSeq" id="XP_018098271.1"/>
    </source>
</evidence>
<evidence type="ECO:0000256" key="2">
    <source>
        <dbReference type="ARBA" id="ARBA00010665"/>
    </source>
</evidence>
<dbReference type="Xenbase" id="XB-GENE-23659675">
    <property type="gene designation" value="cxcl8b.S"/>
</dbReference>
<keyword evidence="3" id="KW-0202">Cytokine</keyword>
<dbReference type="GO" id="GO:0008009">
    <property type="term" value="F:chemokine activity"/>
    <property type="evidence" value="ECO:0007669"/>
    <property type="project" value="InterPro"/>
</dbReference>
<dbReference type="OMA" id="NYECESV"/>
<proteinExistence type="inferred from homology"/>
<dbReference type="Gene3D" id="2.40.50.40">
    <property type="match status" value="1"/>
</dbReference>
<sequence>MSTKIIVASLALCLLYTTLTQAMTLSGTGLKPNCQCLETVSTFIHPRFRQNVELNYECESVEVIINLTTETRVCVDPSAKWVKRMIQNISE</sequence>
<dbReference type="PRINTS" id="PR00436">
    <property type="entry name" value="INTERLEUKIN8"/>
</dbReference>
<evidence type="ECO:0000313" key="9">
    <source>
        <dbReference type="Xenbase" id="XB-GENE-23659675"/>
    </source>
</evidence>
<reference evidence="8" key="1">
    <citation type="submission" date="2025-08" db="UniProtKB">
        <authorList>
            <consortium name="RefSeq"/>
        </authorList>
    </citation>
    <scope>IDENTIFICATION</scope>
    <source>
        <strain evidence="8">J_2021</strain>
        <tissue evidence="8">Erythrocytes</tissue>
    </source>
</reference>
<feature type="chain" id="PRO_5041343522" evidence="5">
    <location>
        <begin position="23"/>
        <end position="91"/>
    </location>
</feature>
<dbReference type="Pfam" id="PF00048">
    <property type="entry name" value="IL8"/>
    <property type="match status" value="1"/>
</dbReference>
<dbReference type="CDD" id="cd00273">
    <property type="entry name" value="Chemokine_CXC"/>
    <property type="match status" value="1"/>
</dbReference>
<dbReference type="InterPro" id="IPR039809">
    <property type="entry name" value="Chemokine_b/g/d"/>
</dbReference>